<dbReference type="EMBL" id="JBHTCG010000010">
    <property type="protein sequence ID" value="MFC7384077.1"/>
    <property type="molecule type" value="Genomic_DNA"/>
</dbReference>
<protein>
    <submittedName>
        <fullName evidence="11">ATP-binding cassette domain-containing protein</fullName>
    </submittedName>
</protein>
<dbReference type="InterPro" id="IPR039421">
    <property type="entry name" value="Type_1_exporter"/>
</dbReference>
<evidence type="ECO:0000259" key="9">
    <source>
        <dbReference type="PROSITE" id="PS50893"/>
    </source>
</evidence>
<comment type="caution">
    <text evidence="11">The sequence shown here is derived from an EMBL/GenBank/DDBJ whole genome shotgun (WGS) entry which is preliminary data.</text>
</comment>
<dbReference type="SUPFAM" id="SSF52540">
    <property type="entry name" value="P-loop containing nucleoside triphosphate hydrolases"/>
    <property type="match status" value="1"/>
</dbReference>
<evidence type="ECO:0000256" key="3">
    <source>
        <dbReference type="ARBA" id="ARBA00022741"/>
    </source>
</evidence>
<dbReference type="RefSeq" id="WP_380827675.1">
    <property type="nucleotide sequence ID" value="NZ_JBHTCG010000010.1"/>
</dbReference>
<comment type="subcellular location">
    <subcellularLocation>
        <location evidence="1">Cell membrane</location>
        <topology evidence="1">Multi-pass membrane protein</topology>
    </subcellularLocation>
</comment>
<keyword evidence="6 8" id="KW-0472">Membrane</keyword>
<feature type="transmembrane region" description="Helical" evidence="8">
    <location>
        <begin position="60"/>
        <end position="82"/>
    </location>
</feature>
<evidence type="ECO:0000256" key="5">
    <source>
        <dbReference type="ARBA" id="ARBA00022989"/>
    </source>
</evidence>
<dbReference type="SUPFAM" id="SSF90123">
    <property type="entry name" value="ABC transporter transmembrane region"/>
    <property type="match status" value="1"/>
</dbReference>
<feature type="transmembrane region" description="Helical" evidence="8">
    <location>
        <begin position="194"/>
        <end position="212"/>
    </location>
</feature>
<keyword evidence="2 8" id="KW-0812">Transmembrane</keyword>
<feature type="compositionally biased region" description="Low complexity" evidence="7">
    <location>
        <begin position="371"/>
        <end position="400"/>
    </location>
</feature>
<dbReference type="CDD" id="cd07346">
    <property type="entry name" value="ABC_6TM_exporters"/>
    <property type="match status" value="1"/>
</dbReference>
<dbReference type="InterPro" id="IPR003439">
    <property type="entry name" value="ABC_transporter-like_ATP-bd"/>
</dbReference>
<dbReference type="Gene3D" id="3.40.50.300">
    <property type="entry name" value="P-loop containing nucleotide triphosphate hydrolases"/>
    <property type="match status" value="1"/>
</dbReference>
<accession>A0ABW2P361</accession>
<organism evidence="11 12">
    <name type="scientific">Sphaerisporangium rhizosphaerae</name>
    <dbReference type="NCBI Taxonomy" id="2269375"/>
    <lineage>
        <taxon>Bacteria</taxon>
        <taxon>Bacillati</taxon>
        <taxon>Actinomycetota</taxon>
        <taxon>Actinomycetes</taxon>
        <taxon>Streptosporangiales</taxon>
        <taxon>Streptosporangiaceae</taxon>
        <taxon>Sphaerisporangium</taxon>
    </lineage>
</organism>
<evidence type="ECO:0000256" key="6">
    <source>
        <dbReference type="ARBA" id="ARBA00023136"/>
    </source>
</evidence>
<dbReference type="PANTHER" id="PTHR24221">
    <property type="entry name" value="ATP-BINDING CASSETTE SUB-FAMILY B"/>
    <property type="match status" value="1"/>
</dbReference>
<feature type="domain" description="ABC transporter" evidence="9">
    <location>
        <begin position="408"/>
        <end position="649"/>
    </location>
</feature>
<evidence type="ECO:0000313" key="11">
    <source>
        <dbReference type="EMBL" id="MFC7384077.1"/>
    </source>
</evidence>
<dbReference type="PANTHER" id="PTHR24221:SF423">
    <property type="entry name" value="ABC TRANSPORTER"/>
    <property type="match status" value="1"/>
</dbReference>
<dbReference type="Pfam" id="PF00664">
    <property type="entry name" value="ABC_membrane"/>
    <property type="match status" value="1"/>
</dbReference>
<proteinExistence type="predicted"/>
<reference evidence="12" key="1">
    <citation type="journal article" date="2019" name="Int. J. Syst. Evol. Microbiol.">
        <title>The Global Catalogue of Microorganisms (GCM) 10K type strain sequencing project: providing services to taxonomists for standard genome sequencing and annotation.</title>
        <authorList>
            <consortium name="The Broad Institute Genomics Platform"/>
            <consortium name="The Broad Institute Genome Sequencing Center for Infectious Disease"/>
            <person name="Wu L."/>
            <person name="Ma J."/>
        </authorList>
    </citation>
    <scope>NUCLEOTIDE SEQUENCE [LARGE SCALE GENOMIC DNA]</scope>
    <source>
        <strain evidence="12">CECT 7649</strain>
    </source>
</reference>
<evidence type="ECO:0000256" key="4">
    <source>
        <dbReference type="ARBA" id="ARBA00022840"/>
    </source>
</evidence>
<keyword evidence="4 11" id="KW-0067">ATP-binding</keyword>
<name>A0ABW2P361_9ACTN</name>
<dbReference type="PROSITE" id="PS50929">
    <property type="entry name" value="ABC_TM1F"/>
    <property type="match status" value="1"/>
</dbReference>
<evidence type="ECO:0000259" key="10">
    <source>
        <dbReference type="PROSITE" id="PS50929"/>
    </source>
</evidence>
<feature type="domain" description="ABC transmembrane type-1" evidence="10">
    <location>
        <begin position="29"/>
        <end position="305"/>
    </location>
</feature>
<keyword evidence="3" id="KW-0547">Nucleotide-binding</keyword>
<gene>
    <name evidence="11" type="ORF">ACFQSB_17805</name>
</gene>
<feature type="transmembrane region" description="Helical" evidence="8">
    <location>
        <begin position="144"/>
        <end position="173"/>
    </location>
</feature>
<keyword evidence="12" id="KW-1185">Reference proteome</keyword>
<sequence length="673" mass="70309">MRPVPFVLRLTAIAGLRRYVVGGLLWAPVSVLPLAGGLALQRLFDLIGAHRGVAVAEPLWLCAALVGVEVVRGLVMVVAWVYGTYWWDAAATLLRANVLRSLLTARGAAARRLPHSSGEAMARLRDDVGDLVQLTDDIVPLAGATLFSCAALVIMAAIDPLITLVLVVPMIVLGVLTRTLRGLIQRLHRRARTLGAAVTASIGDIFAGVLAIKTAGAEEAVLERLRARNRARRDAAVADRLATDTLDTALGATVEVSVGLVLLLAAPAMRRGEFTVGDLALFTSYAGWLTALPRTIGSMLSRLPQAAVAIERLGRLLAPHEDARDLARAGEVWFGREPPATASLPGHQDPLRVLAVRGLSVRHRPVHRDGAATSADTSTATSADTSGDTSRDTSTATSADTAADAGAAVGDGLADGGGDGDGFLGRGVHEIDLRVERGSFTVITGAVGSGKTTLVRALLGLVPADAGTITWNGRRVEDPGTFLVPGRAAYAAQVPRLLSESLEENLLLGLPADGDRIAAALWLAALDQDVSGMPDGLRTVVGPRGVRLSGGQVQRATAARALVRSPDLLVVDDLSSALDAETERVLWDRVAAAARDGDGPGTLLVVSHRRAALERADQVVVLDRGRVAGRGTLAGLLASCPEMRRLWHGELLAEAGEQARARSRSASAPPVAG</sequence>
<dbReference type="Pfam" id="PF00005">
    <property type="entry name" value="ABC_tran"/>
    <property type="match status" value="1"/>
</dbReference>
<dbReference type="InterPro" id="IPR027417">
    <property type="entry name" value="P-loop_NTPase"/>
</dbReference>
<dbReference type="Gene3D" id="1.20.1560.10">
    <property type="entry name" value="ABC transporter type 1, transmembrane domain"/>
    <property type="match status" value="1"/>
</dbReference>
<keyword evidence="5 8" id="KW-1133">Transmembrane helix</keyword>
<feature type="transmembrane region" description="Helical" evidence="8">
    <location>
        <begin position="20"/>
        <end position="40"/>
    </location>
</feature>
<dbReference type="InterPro" id="IPR011527">
    <property type="entry name" value="ABC1_TM_dom"/>
</dbReference>
<evidence type="ECO:0000256" key="8">
    <source>
        <dbReference type="SAM" id="Phobius"/>
    </source>
</evidence>
<dbReference type="InterPro" id="IPR036640">
    <property type="entry name" value="ABC1_TM_sf"/>
</dbReference>
<evidence type="ECO:0000313" key="12">
    <source>
        <dbReference type="Proteomes" id="UP001596496"/>
    </source>
</evidence>
<dbReference type="SMART" id="SM00382">
    <property type="entry name" value="AAA"/>
    <property type="match status" value="1"/>
</dbReference>
<dbReference type="PROSITE" id="PS50893">
    <property type="entry name" value="ABC_TRANSPORTER_2"/>
    <property type="match status" value="1"/>
</dbReference>
<dbReference type="Proteomes" id="UP001596496">
    <property type="component" value="Unassembled WGS sequence"/>
</dbReference>
<dbReference type="GO" id="GO:0005524">
    <property type="term" value="F:ATP binding"/>
    <property type="evidence" value="ECO:0007669"/>
    <property type="project" value="UniProtKB-KW"/>
</dbReference>
<evidence type="ECO:0000256" key="2">
    <source>
        <dbReference type="ARBA" id="ARBA00022692"/>
    </source>
</evidence>
<evidence type="ECO:0000256" key="7">
    <source>
        <dbReference type="SAM" id="MobiDB-lite"/>
    </source>
</evidence>
<dbReference type="InterPro" id="IPR003593">
    <property type="entry name" value="AAA+_ATPase"/>
</dbReference>
<evidence type="ECO:0000256" key="1">
    <source>
        <dbReference type="ARBA" id="ARBA00004651"/>
    </source>
</evidence>
<feature type="region of interest" description="Disordered" evidence="7">
    <location>
        <begin position="365"/>
        <end position="400"/>
    </location>
</feature>